<name>A0ABM7LER4_9PSED</name>
<dbReference type="Proteomes" id="UP001064896">
    <property type="component" value="Chromosome"/>
</dbReference>
<protein>
    <recommendedName>
        <fullName evidence="4">Minor tail protein</fullName>
    </recommendedName>
</protein>
<gene>
    <name evidence="2" type="ORF">PSm6_44790</name>
</gene>
<evidence type="ECO:0000313" key="3">
    <source>
        <dbReference type="Proteomes" id="UP001064896"/>
    </source>
</evidence>
<evidence type="ECO:0008006" key="4">
    <source>
        <dbReference type="Google" id="ProtNLM"/>
    </source>
</evidence>
<keyword evidence="3" id="KW-1185">Reference proteome</keyword>
<accession>A0ABM7LER4</accession>
<dbReference type="EMBL" id="AP023081">
    <property type="protein sequence ID" value="BCD88072.1"/>
    <property type="molecule type" value="Genomic_DNA"/>
</dbReference>
<sequence length="580" mass="61290">MAALPPTSERTHMARQEILLGDAPTGEGGDNAREAFTRVNQMTAELYEGMANLESGKVSTSDPRLSDSREWTAATVPQPEAEAGTSTTRRAWTAQRVWQAAAAWWATSAMKTKLDGIDAGAQANPAAASQVEAEAGTGTVIRSWTSQRIWQAIAAWWNASAMKSKLDGVAANATANATDAQLRDRSTHTGTQLASSISNFGTAAIGTLLSGFTVASSRAAVTAADSVLVAFQKVQKYLNDLGTAAFATLTASIIDVTPGRVLKAGDGGWMGDVPVVTGFTNIDDRTIRGFRFYNNTVPGVAPPGIQGGVFKTFGITGDMVVQVFWETSTGSSLGRKYRRNCYGTNGPWSMWAPDPIVNTMPFINLMPDSGRFAGRINPLQPSVTTFAASTFLSPYNGGSHASGGQFISDNSTNGGAAGALTEPVSTLLTAMGRTGTGARYGIEFFVDTYSFGSGTANPGAGTDSVTRYLATTNLTRALFQAQQYATMVMWIRARVSAFHFQFEYYKNGVLTPANTPITVAEGWVHVRFVSQSGVGYSNSWPNLCGISGASVNIGCMAVYGGIVDVGFHTSPLATINEMST</sequence>
<reference evidence="2" key="1">
    <citation type="submission" date="2020-05" db="EMBL/GenBank/DDBJ databases">
        <title>Complete genome sequence of Pseudomonas sp. Sm006.</title>
        <authorList>
            <person name="Takeuchi K."/>
            <person name="Someya N."/>
        </authorList>
    </citation>
    <scope>NUCLEOTIDE SEQUENCE</scope>
    <source>
        <strain evidence="2">Sm006</strain>
    </source>
</reference>
<feature type="region of interest" description="Disordered" evidence="1">
    <location>
        <begin position="53"/>
        <end position="90"/>
    </location>
</feature>
<proteinExistence type="predicted"/>
<organism evidence="2 3">
    <name type="scientific">Pseudomonas solani</name>
    <dbReference type="NCBI Taxonomy" id="2731552"/>
    <lineage>
        <taxon>Bacteria</taxon>
        <taxon>Pseudomonadati</taxon>
        <taxon>Pseudomonadota</taxon>
        <taxon>Gammaproteobacteria</taxon>
        <taxon>Pseudomonadales</taxon>
        <taxon>Pseudomonadaceae</taxon>
        <taxon>Pseudomonas</taxon>
    </lineage>
</organism>
<evidence type="ECO:0000256" key="1">
    <source>
        <dbReference type="SAM" id="MobiDB-lite"/>
    </source>
</evidence>
<evidence type="ECO:0000313" key="2">
    <source>
        <dbReference type="EMBL" id="BCD88072.1"/>
    </source>
</evidence>